<reference evidence="2" key="1">
    <citation type="submission" date="2019-09" db="EMBL/GenBank/DDBJ databases">
        <title>Draft genome information of white flower Hibiscus syriacus.</title>
        <authorList>
            <person name="Kim Y.-M."/>
        </authorList>
    </citation>
    <scope>NUCLEOTIDE SEQUENCE [LARGE SCALE GENOMIC DNA]</scope>
    <source>
        <strain evidence="2">YM2019G1</strain>
    </source>
</reference>
<dbReference type="Proteomes" id="UP000436088">
    <property type="component" value="Unassembled WGS sequence"/>
</dbReference>
<evidence type="ECO:0000256" key="1">
    <source>
        <dbReference type="SAM" id="MobiDB-lite"/>
    </source>
</evidence>
<dbReference type="AlphaFoldDB" id="A0A6A2XTN1"/>
<dbReference type="EMBL" id="VEPZ02001720">
    <property type="protein sequence ID" value="KAE8661699.1"/>
    <property type="molecule type" value="Genomic_DNA"/>
</dbReference>
<gene>
    <name evidence="2" type="ORF">F3Y22_tig00113725pilonHSYRG01905</name>
</gene>
<feature type="compositionally biased region" description="Basic and acidic residues" evidence="1">
    <location>
        <begin position="190"/>
        <end position="213"/>
    </location>
</feature>
<accession>A0A6A2XTN1</accession>
<feature type="compositionally biased region" description="Basic and acidic residues" evidence="1">
    <location>
        <begin position="306"/>
        <end position="344"/>
    </location>
</feature>
<feature type="compositionally biased region" description="Basic and acidic residues" evidence="1">
    <location>
        <begin position="1"/>
        <end position="20"/>
    </location>
</feature>
<feature type="region of interest" description="Disordered" evidence="1">
    <location>
        <begin position="246"/>
        <end position="364"/>
    </location>
</feature>
<keyword evidence="3" id="KW-1185">Reference proteome</keyword>
<feature type="compositionally biased region" description="Basic and acidic residues" evidence="1">
    <location>
        <begin position="692"/>
        <end position="720"/>
    </location>
</feature>
<comment type="caution">
    <text evidence="2">The sequence shown here is derived from an EMBL/GenBank/DDBJ whole genome shotgun (WGS) entry which is preliminary data.</text>
</comment>
<protein>
    <submittedName>
        <fullName evidence="2">Uncharacterized protein</fullName>
    </submittedName>
</protein>
<feature type="compositionally biased region" description="Basic and acidic residues" evidence="1">
    <location>
        <begin position="555"/>
        <end position="566"/>
    </location>
</feature>
<feature type="compositionally biased region" description="Basic and acidic residues" evidence="1">
    <location>
        <begin position="670"/>
        <end position="681"/>
    </location>
</feature>
<evidence type="ECO:0000313" key="2">
    <source>
        <dbReference type="EMBL" id="KAE8661699.1"/>
    </source>
</evidence>
<name>A0A6A2XTN1_HIBSY</name>
<evidence type="ECO:0000313" key="3">
    <source>
        <dbReference type="Proteomes" id="UP000436088"/>
    </source>
</evidence>
<feature type="region of interest" description="Disordered" evidence="1">
    <location>
        <begin position="758"/>
        <end position="786"/>
    </location>
</feature>
<proteinExistence type="predicted"/>
<feature type="region of interest" description="Disordered" evidence="1">
    <location>
        <begin position="1"/>
        <end position="32"/>
    </location>
</feature>
<feature type="region of interest" description="Disordered" evidence="1">
    <location>
        <begin position="553"/>
        <end position="601"/>
    </location>
</feature>
<feature type="region of interest" description="Disordered" evidence="1">
    <location>
        <begin position="190"/>
        <end position="231"/>
    </location>
</feature>
<feature type="region of interest" description="Disordered" evidence="1">
    <location>
        <begin position="670"/>
        <end position="727"/>
    </location>
</feature>
<organism evidence="2 3">
    <name type="scientific">Hibiscus syriacus</name>
    <name type="common">Rose of Sharon</name>
    <dbReference type="NCBI Taxonomy" id="106335"/>
    <lineage>
        <taxon>Eukaryota</taxon>
        <taxon>Viridiplantae</taxon>
        <taxon>Streptophyta</taxon>
        <taxon>Embryophyta</taxon>
        <taxon>Tracheophyta</taxon>
        <taxon>Spermatophyta</taxon>
        <taxon>Magnoliopsida</taxon>
        <taxon>eudicotyledons</taxon>
        <taxon>Gunneridae</taxon>
        <taxon>Pentapetalae</taxon>
        <taxon>rosids</taxon>
        <taxon>malvids</taxon>
        <taxon>Malvales</taxon>
        <taxon>Malvaceae</taxon>
        <taxon>Malvoideae</taxon>
        <taxon>Hibiscus</taxon>
    </lineage>
</organism>
<feature type="compositionally biased region" description="Low complexity" evidence="1">
    <location>
        <begin position="261"/>
        <end position="271"/>
    </location>
</feature>
<sequence length="786" mass="86834">MQKAEEEIRKPSLVLKKSEGGLDVPPVPDESLDKSESIELAANNVVETLNTVFQGNPEICKCGSFSISPQVSKEEDGKMSKIEVNLELKKKASIRSPDLIMDSSNEANEIVTKANPSNNIQEELKIIEEIKDTEPEKLLAVVEKGEGNEATDLAEKPIRVHETISEISEVSSKELQIDDPYKEAACIHEPAAEVGDKPEVMSKEPEIEEHPKVDISSPSISDETVKESIKEDESIPLKLTLQLNLRTRPMKKTLVEGSTNAAEPESAPVAPETEEKKQEADNAVPTEKSSLATTRHEGAGVDDETLMEKEDNPTFDIPKIEAIETGLEHLHKESNVHTEQETGKYKSVAETSKAEQSSDLGLVKEHIEDGKQLDESMGAEESSGICKDVEKIVEAEDDLAKNLAEQETEVPKVTPDQISEVKNLNVSEEISKETIPELSKNQADETITDVQNQECGGTGRQTGGCTKRKLDEQDCHLVEDCTSVSNECLKEGDLKEQVEAKNLELHFQEKSDETVTKVGAVTSLDNTEMNEELVNLSSVKMSKESIRSYANQEIKQVKNPEQEVQKTEPASEPEVSEADQTKALPETSPEYPPEFIPPSVATLPSKDEEIETAHLNQNRKRAWALSEEKTIVDEGLQIEEPDDQIQTSLTSLSKDDLSDAKQTTVTCLEKEKVEDGKKDETETSVAQASLAEDSREIETSALPSEKHETMETETQKDESPPKIQEQTIDIEEASNVEVETSENAFDNELIKEKLVKPSAGENQCDNTNETIVNEVSKENTSNQMQD</sequence>
<feature type="compositionally biased region" description="Polar residues" evidence="1">
    <location>
        <begin position="760"/>
        <end position="786"/>
    </location>
</feature>